<dbReference type="OrthoDB" id="273195at2759"/>
<feature type="compositionally biased region" description="Polar residues" evidence="1">
    <location>
        <begin position="228"/>
        <end position="240"/>
    </location>
</feature>
<feature type="region of interest" description="Disordered" evidence="1">
    <location>
        <begin position="27"/>
        <end position="53"/>
    </location>
</feature>
<keyword evidence="4" id="KW-1185">Reference proteome</keyword>
<protein>
    <recommendedName>
        <fullName evidence="2">REH2 DRSM domain-containing protein</fullName>
    </recommendedName>
</protein>
<feature type="compositionally biased region" description="Pro residues" evidence="1">
    <location>
        <begin position="44"/>
        <end position="53"/>
    </location>
</feature>
<dbReference type="VEuPathDB" id="TriTrypDB:ADEAN_000603600"/>
<feature type="domain" description="REH2 DRSM" evidence="2">
    <location>
        <begin position="700"/>
        <end position="821"/>
    </location>
</feature>
<reference evidence="3 4" key="1">
    <citation type="submission" date="2020-08" db="EMBL/GenBank/DDBJ databases">
        <authorList>
            <person name="Newling K."/>
            <person name="Davey J."/>
            <person name="Forrester S."/>
        </authorList>
    </citation>
    <scope>NUCLEOTIDE SEQUENCE [LARGE SCALE GENOMIC DNA]</scope>
    <source>
        <strain evidence="4">Crithidia deanei Carvalho (ATCC PRA-265)</strain>
    </source>
</reference>
<dbReference type="PANTHER" id="PTHR42260">
    <property type="entry name" value="DRBM DOMAIN-CONTAINING PROTEIN-RELATED"/>
    <property type="match status" value="1"/>
</dbReference>
<proteinExistence type="predicted"/>
<evidence type="ECO:0000313" key="3">
    <source>
        <dbReference type="EMBL" id="CAD2218547.1"/>
    </source>
</evidence>
<dbReference type="Proteomes" id="UP000515908">
    <property type="component" value="Chromosome 11"/>
</dbReference>
<evidence type="ECO:0000259" key="2">
    <source>
        <dbReference type="Pfam" id="PF26536"/>
    </source>
</evidence>
<feature type="region of interest" description="Disordered" evidence="1">
    <location>
        <begin position="663"/>
        <end position="685"/>
    </location>
</feature>
<dbReference type="SUPFAM" id="SSF54768">
    <property type="entry name" value="dsRNA-binding domain-like"/>
    <property type="match status" value="1"/>
</dbReference>
<dbReference type="Pfam" id="PF26536">
    <property type="entry name" value="DSRM_REH2"/>
    <property type="match status" value="4"/>
</dbReference>
<gene>
    <name evidence="3" type="ORF">ADEAN_000603600</name>
</gene>
<sequence>MMHAERIIDALGFQLFQLSSRQKKHVEEVRKSGRWAPNPEDPLKPPNTPSPPPLQLVAGNSVRQKSSRLKLDHIEFTMVKRGSFVRPFLHAIASEYFYDGRSEERVRSFFSQQKAPFKNYIRVTQLGEAADGQPSFVAQLRLPIDKRYGDRICMGKGSNPKEAVHLACMHAELTIDALGLALFPNSKAKQSAHVAECRRVGRWCVLPGEQCEDRFNTPSPPPLALEEGSSSAHSGRQAQHSAVMTSESKIDCSMDNTLLMHSVAVKAIHCVHDVPTIDRLAYYHLERYLNREEIKDILSVEVTDWKEMFFVETLGMKGHHETHRGTVTVPLLTGDGGGDCFVAIGIAGTMDDAVLAASMHAMQLLHLLGRYTTGVVNDTSQWKALKSVPDVDYPPPVRCVPNTHLCRVSFAGITALSRRREYTVKMQTDDSHLSRRASLKTRQQGDPLKMDMKVKEIMKAREKVSPLDWSTEADVESRIVVSPTVTVAESYGHTLTSARRPDRLCVNRLQDYLERHGKRLRMSLETSSEQVGGNVLEAQRQVFYTTKVVLPIPVKYPMNVGGKATSGVTRLVACGEGYTAADSIQMCAMHAELLLDTLGYCFYDHVLLQERHADTCMLLGRWAPSHLGELTPAAFHIPPPPIRKECNQSTAWSAVENKYSRVTPKAAGEPQPLDGATTEPNSEASEEELFNLDKMKFIHPKELFRDAQKHMEFYCRNRGVEYHQTLKQYSFSDPSRGMVHRCQVQVPVPAQYGKRIAVGCAATKRLSFLLCAMHATQILDALHIPIYFGQQQVKYATLARRKGVSSPVRGQLAAGPSTPSPPGLYCFEETQEMVGIPVAPVFEDLVKSTAIWETYIAECKRYLNRKADAEVVKAVLQERRCPRTGIEEVDIGLEAVEQAPLNPSARVHLEELCKRHGLPPPPYFRYEPYGRGDEKVYYGSAAVKGTPYEARGRAKSGHDCVLRMAMHYEYIVKQIVIPNSGKPAVAIRTGPQSGRRPSKTHTCLNEFYDVERAVLTDKGKLIAMAIYTQTNKPFLPLQVRFKPGTKGARSFVLHKYETAPIP</sequence>
<feature type="domain" description="REH2 DRSM" evidence="2">
    <location>
        <begin position="497"/>
        <end position="629"/>
    </location>
</feature>
<feature type="domain" description="REH2 DRSM" evidence="2">
    <location>
        <begin position="1"/>
        <end position="51"/>
    </location>
</feature>
<evidence type="ECO:0000313" key="4">
    <source>
        <dbReference type="Proteomes" id="UP000515908"/>
    </source>
</evidence>
<dbReference type="PANTHER" id="PTHR42260:SF1">
    <property type="entry name" value="DRBM DOMAIN-CONTAINING PROTEIN"/>
    <property type="match status" value="1"/>
</dbReference>
<evidence type="ECO:0000256" key="1">
    <source>
        <dbReference type="SAM" id="MobiDB-lite"/>
    </source>
</evidence>
<feature type="domain" description="REH2 DRSM" evidence="2">
    <location>
        <begin position="99"/>
        <end position="220"/>
    </location>
</feature>
<dbReference type="AlphaFoldDB" id="A0A7G2CHK8"/>
<name>A0A7G2CHK8_9TRYP</name>
<accession>A0A7G2CHK8</accession>
<dbReference type="InterPro" id="IPR058737">
    <property type="entry name" value="DSRM_REH2"/>
</dbReference>
<dbReference type="EMBL" id="LR877155">
    <property type="protein sequence ID" value="CAD2218547.1"/>
    <property type="molecule type" value="Genomic_DNA"/>
</dbReference>
<feature type="region of interest" description="Disordered" evidence="1">
    <location>
        <begin position="216"/>
        <end position="240"/>
    </location>
</feature>
<organism evidence="3 4">
    <name type="scientific">Angomonas deanei</name>
    <dbReference type="NCBI Taxonomy" id="59799"/>
    <lineage>
        <taxon>Eukaryota</taxon>
        <taxon>Discoba</taxon>
        <taxon>Euglenozoa</taxon>
        <taxon>Kinetoplastea</taxon>
        <taxon>Metakinetoplastina</taxon>
        <taxon>Trypanosomatida</taxon>
        <taxon>Trypanosomatidae</taxon>
        <taxon>Strigomonadinae</taxon>
        <taxon>Angomonas</taxon>
    </lineage>
</organism>